<dbReference type="EMBL" id="JACMSC010000011">
    <property type="protein sequence ID" value="KAG6501044.1"/>
    <property type="molecule type" value="Genomic_DNA"/>
</dbReference>
<comment type="caution">
    <text evidence="2">The sequence shown here is derived from an EMBL/GenBank/DDBJ whole genome shotgun (WGS) entry which is preliminary data.</text>
</comment>
<proteinExistence type="predicted"/>
<sequence length="190" mass="20747">MTKGRPMELPKGFNVTDRCVEDTLHMDYENKPGDGFLDLNFAAGEQPETLTRAEEAEQAEAAIGKHDDGTDSGGGALAETEKVTVEAEDTEAEEDVVDEKSKDQSVRSSAKRKKGRRQKSAAVLDEHDSCCCPFQDENKTVFAVSDLVWGKLANQNNMDAFLARADHVTIPSHIHGSVNGRNINGNKNDL</sequence>
<name>A0A8J5GAS1_ZINOF</name>
<feature type="compositionally biased region" description="Acidic residues" evidence="1">
    <location>
        <begin position="86"/>
        <end position="97"/>
    </location>
</feature>
<feature type="region of interest" description="Disordered" evidence="1">
    <location>
        <begin position="44"/>
        <end position="122"/>
    </location>
</feature>
<organism evidence="2 3">
    <name type="scientific">Zingiber officinale</name>
    <name type="common">Ginger</name>
    <name type="synonym">Amomum zingiber</name>
    <dbReference type="NCBI Taxonomy" id="94328"/>
    <lineage>
        <taxon>Eukaryota</taxon>
        <taxon>Viridiplantae</taxon>
        <taxon>Streptophyta</taxon>
        <taxon>Embryophyta</taxon>
        <taxon>Tracheophyta</taxon>
        <taxon>Spermatophyta</taxon>
        <taxon>Magnoliopsida</taxon>
        <taxon>Liliopsida</taxon>
        <taxon>Zingiberales</taxon>
        <taxon>Zingiberaceae</taxon>
        <taxon>Zingiber</taxon>
    </lineage>
</organism>
<feature type="compositionally biased region" description="Basic residues" evidence="1">
    <location>
        <begin position="109"/>
        <end position="119"/>
    </location>
</feature>
<accession>A0A8J5GAS1</accession>
<evidence type="ECO:0000256" key="1">
    <source>
        <dbReference type="SAM" id="MobiDB-lite"/>
    </source>
</evidence>
<protein>
    <submittedName>
        <fullName evidence="2">Uncharacterized protein</fullName>
    </submittedName>
</protein>
<gene>
    <name evidence="2" type="ORF">ZIOFF_040910</name>
</gene>
<evidence type="ECO:0000313" key="3">
    <source>
        <dbReference type="Proteomes" id="UP000734854"/>
    </source>
</evidence>
<reference evidence="2 3" key="1">
    <citation type="submission" date="2020-08" db="EMBL/GenBank/DDBJ databases">
        <title>Plant Genome Project.</title>
        <authorList>
            <person name="Zhang R.-G."/>
        </authorList>
    </citation>
    <scope>NUCLEOTIDE SEQUENCE [LARGE SCALE GENOMIC DNA]</scope>
    <source>
        <tissue evidence="2">Rhizome</tissue>
    </source>
</reference>
<keyword evidence="3" id="KW-1185">Reference proteome</keyword>
<dbReference type="AlphaFoldDB" id="A0A8J5GAS1"/>
<evidence type="ECO:0000313" key="2">
    <source>
        <dbReference type="EMBL" id="KAG6501044.1"/>
    </source>
</evidence>
<dbReference type="Proteomes" id="UP000734854">
    <property type="component" value="Unassembled WGS sequence"/>
</dbReference>